<sequence length="167" mass="19709">MVRIKTCAIVIIILDQNESGKKDSRFCLGKEMSREERNEFVRMINALRFHLIAFDSTSYFEKIKLTNYEKTLHMKDSMFLLLREKLEKNRQFENAGALWSHFKNDLETMVKLKAMYLSSFLFGRFDMLVVCQRDGYPTTTPEYQLMHHIICTNYKHPASKNLSSTFA</sequence>
<name>A0AC35TYB0_9BILA</name>
<organism evidence="1 2">
    <name type="scientific">Rhabditophanes sp. KR3021</name>
    <dbReference type="NCBI Taxonomy" id="114890"/>
    <lineage>
        <taxon>Eukaryota</taxon>
        <taxon>Metazoa</taxon>
        <taxon>Ecdysozoa</taxon>
        <taxon>Nematoda</taxon>
        <taxon>Chromadorea</taxon>
        <taxon>Rhabditida</taxon>
        <taxon>Tylenchina</taxon>
        <taxon>Panagrolaimomorpha</taxon>
        <taxon>Strongyloidoidea</taxon>
        <taxon>Alloionematidae</taxon>
        <taxon>Rhabditophanes</taxon>
    </lineage>
</organism>
<protein>
    <submittedName>
        <fullName evidence="2">NR LBD domain-containing protein</fullName>
    </submittedName>
</protein>
<evidence type="ECO:0000313" key="2">
    <source>
        <dbReference type="WBParaSite" id="RSKR_0000566233.1"/>
    </source>
</evidence>
<reference evidence="2" key="1">
    <citation type="submission" date="2016-11" db="UniProtKB">
        <authorList>
            <consortium name="WormBaseParasite"/>
        </authorList>
    </citation>
    <scope>IDENTIFICATION</scope>
    <source>
        <strain evidence="2">KR3021</strain>
    </source>
</reference>
<evidence type="ECO:0000313" key="1">
    <source>
        <dbReference type="Proteomes" id="UP000095286"/>
    </source>
</evidence>
<dbReference type="Proteomes" id="UP000095286">
    <property type="component" value="Unplaced"/>
</dbReference>
<accession>A0AC35TYB0</accession>
<dbReference type="WBParaSite" id="RSKR_0000566233.1">
    <property type="protein sequence ID" value="RSKR_0000566233.1"/>
    <property type="gene ID" value="RSKR_0000566233"/>
</dbReference>
<proteinExistence type="predicted"/>